<dbReference type="PRINTS" id="PR00447">
    <property type="entry name" value="NATRESASSCMP"/>
</dbReference>
<dbReference type="AlphaFoldDB" id="A0A4Q2EI98"/>
<evidence type="ECO:0000313" key="7">
    <source>
        <dbReference type="EMBL" id="RXW31625.1"/>
    </source>
</evidence>
<feature type="transmembrane region" description="Helical" evidence="6">
    <location>
        <begin position="298"/>
        <end position="321"/>
    </location>
</feature>
<dbReference type="OrthoDB" id="9787548at2"/>
<comment type="subcellular location">
    <subcellularLocation>
        <location evidence="1">Membrane</location>
        <topology evidence="1">Multi-pass membrane protein</topology>
    </subcellularLocation>
</comment>
<dbReference type="Proteomes" id="UP000290624">
    <property type="component" value="Unassembled WGS sequence"/>
</dbReference>
<feature type="transmembrane region" description="Helical" evidence="6">
    <location>
        <begin position="131"/>
        <end position="151"/>
    </location>
</feature>
<evidence type="ECO:0000256" key="5">
    <source>
        <dbReference type="ARBA" id="ARBA00023136"/>
    </source>
</evidence>
<sequence>MTADPSFTRSDPAPEVAARPTHRVRTWLWGPAFVAAIAYVDPGNVAANLTAGARYGYMLVWVLVAANIMALLVQYLSAKTGLVTGQSLPELLGRRMRRGPRIAFWLQAELVAAATDLAEVIGGAIALNILFGVPLLWGGVIVGVVSMALLSVQSRHGQRPFEFVVMGLLLIITIGFMAGLFVSDVSWGDAAAGLLPRFRGSESVLLAASMLGATVMPHAIYVHSALARDRHGHQPNELPRLLSATRWDVTASMIVAGAVNIAMLLLAAASLQEATGTDSIEGAHAAISSTLGPLVGTLFAIGLLASGLASTSVGCYAGATIMSGLLKVRVPMLARRAITLIPALVILATDVNPTWALVLSQVVLSLGIPFALAPLVRLSGDRTLMGRYANQPALQIISWVVVALIVALNVALIVLTLGGLA</sequence>
<keyword evidence="4 6" id="KW-1133">Transmembrane helix</keyword>
<feature type="transmembrane region" description="Helical" evidence="6">
    <location>
        <begin position="333"/>
        <end position="349"/>
    </location>
</feature>
<feature type="transmembrane region" description="Helical" evidence="6">
    <location>
        <begin position="355"/>
        <end position="376"/>
    </location>
</feature>
<dbReference type="EMBL" id="PPCV01000007">
    <property type="protein sequence ID" value="RXW31625.1"/>
    <property type="molecule type" value="Genomic_DNA"/>
</dbReference>
<dbReference type="PANTHER" id="PTHR11706:SF33">
    <property type="entry name" value="NATURAL RESISTANCE-ASSOCIATED MACROPHAGE PROTEIN 2"/>
    <property type="match status" value="1"/>
</dbReference>
<comment type="caution">
    <text evidence="7">The sequence shown here is derived from an EMBL/GenBank/DDBJ whole genome shotgun (WGS) entry which is preliminary data.</text>
</comment>
<feature type="transmembrane region" description="Helical" evidence="6">
    <location>
        <begin position="55"/>
        <end position="76"/>
    </location>
</feature>
<name>A0A4Q2EI98_9ACTN</name>
<dbReference type="InterPro" id="IPR001046">
    <property type="entry name" value="NRAMP_fam"/>
</dbReference>
<dbReference type="GO" id="GO:0005886">
    <property type="term" value="C:plasma membrane"/>
    <property type="evidence" value="ECO:0007669"/>
    <property type="project" value="TreeGrafter"/>
</dbReference>
<feature type="transmembrane region" description="Helical" evidence="6">
    <location>
        <begin position="163"/>
        <end position="183"/>
    </location>
</feature>
<dbReference type="NCBIfam" id="NF001923">
    <property type="entry name" value="PRK00701.1"/>
    <property type="match status" value="1"/>
</dbReference>
<gene>
    <name evidence="7" type="ORF">C1706_10725</name>
</gene>
<organism evidence="7 8">
    <name type="scientific">Propioniciclava flava</name>
    <dbReference type="NCBI Taxonomy" id="2072026"/>
    <lineage>
        <taxon>Bacteria</taxon>
        <taxon>Bacillati</taxon>
        <taxon>Actinomycetota</taxon>
        <taxon>Actinomycetes</taxon>
        <taxon>Propionibacteriales</taxon>
        <taxon>Propionibacteriaceae</taxon>
        <taxon>Propioniciclava</taxon>
    </lineage>
</organism>
<evidence type="ECO:0000256" key="2">
    <source>
        <dbReference type="ARBA" id="ARBA00022448"/>
    </source>
</evidence>
<dbReference type="PANTHER" id="PTHR11706">
    <property type="entry name" value="SOLUTE CARRIER PROTEIN FAMILY 11 MEMBER"/>
    <property type="match status" value="1"/>
</dbReference>
<dbReference type="GO" id="GO:0034755">
    <property type="term" value="P:iron ion transmembrane transport"/>
    <property type="evidence" value="ECO:0007669"/>
    <property type="project" value="TreeGrafter"/>
</dbReference>
<accession>A0A4Q2EI98</accession>
<evidence type="ECO:0000256" key="6">
    <source>
        <dbReference type="SAM" id="Phobius"/>
    </source>
</evidence>
<evidence type="ECO:0000256" key="4">
    <source>
        <dbReference type="ARBA" id="ARBA00022989"/>
    </source>
</evidence>
<keyword evidence="2" id="KW-0813">Transport</keyword>
<reference evidence="7 8" key="1">
    <citation type="submission" date="2018-01" db="EMBL/GenBank/DDBJ databases">
        <title>Lactibacter flavus gen. nov., sp. nov., a novel bacterium of the family Propionibacteriaceae isolated from raw milk and dairy products.</title>
        <authorList>
            <person name="Wenning M."/>
            <person name="Breitenwieser F."/>
            <person name="Huptas C."/>
            <person name="von Neubeck M."/>
            <person name="Busse H.-J."/>
            <person name="Scherer S."/>
        </authorList>
    </citation>
    <scope>NUCLEOTIDE SEQUENCE [LARGE SCALE GENOMIC DNA]</scope>
    <source>
        <strain evidence="7 8">VG341</strain>
    </source>
</reference>
<evidence type="ECO:0000256" key="3">
    <source>
        <dbReference type="ARBA" id="ARBA00022692"/>
    </source>
</evidence>
<dbReference type="RefSeq" id="WP_129459233.1">
    <property type="nucleotide sequence ID" value="NZ_PPCV01000007.1"/>
</dbReference>
<evidence type="ECO:0000313" key="8">
    <source>
        <dbReference type="Proteomes" id="UP000290624"/>
    </source>
</evidence>
<dbReference type="NCBIfam" id="TIGR01197">
    <property type="entry name" value="nramp"/>
    <property type="match status" value="1"/>
</dbReference>
<dbReference type="GO" id="GO:0005384">
    <property type="term" value="F:manganese ion transmembrane transporter activity"/>
    <property type="evidence" value="ECO:0007669"/>
    <property type="project" value="TreeGrafter"/>
</dbReference>
<feature type="transmembrane region" description="Helical" evidence="6">
    <location>
        <begin position="396"/>
        <end position="420"/>
    </location>
</feature>
<keyword evidence="8" id="KW-1185">Reference proteome</keyword>
<proteinExistence type="predicted"/>
<protein>
    <submittedName>
        <fullName evidence="7">Divalent metal cation transporter</fullName>
    </submittedName>
</protein>
<keyword evidence="5 6" id="KW-0472">Membrane</keyword>
<feature type="transmembrane region" description="Helical" evidence="6">
    <location>
        <begin position="247"/>
        <end position="269"/>
    </location>
</feature>
<dbReference type="Pfam" id="PF01566">
    <property type="entry name" value="Nramp"/>
    <property type="match status" value="1"/>
</dbReference>
<keyword evidence="3 6" id="KW-0812">Transmembrane</keyword>
<dbReference type="NCBIfam" id="NF037982">
    <property type="entry name" value="Nramp_1"/>
    <property type="match status" value="1"/>
</dbReference>
<evidence type="ECO:0000256" key="1">
    <source>
        <dbReference type="ARBA" id="ARBA00004141"/>
    </source>
</evidence>
<dbReference type="GO" id="GO:0015086">
    <property type="term" value="F:cadmium ion transmembrane transporter activity"/>
    <property type="evidence" value="ECO:0007669"/>
    <property type="project" value="TreeGrafter"/>
</dbReference>
<feature type="transmembrane region" description="Helical" evidence="6">
    <location>
        <begin position="203"/>
        <end position="226"/>
    </location>
</feature>